<name>A0A0D7AUR3_9AGAR</name>
<keyword evidence="3" id="KW-1185">Reference proteome</keyword>
<organism evidence="2 3">
    <name type="scientific">Cylindrobasidium torrendii FP15055 ss-10</name>
    <dbReference type="NCBI Taxonomy" id="1314674"/>
    <lineage>
        <taxon>Eukaryota</taxon>
        <taxon>Fungi</taxon>
        <taxon>Dikarya</taxon>
        <taxon>Basidiomycota</taxon>
        <taxon>Agaricomycotina</taxon>
        <taxon>Agaricomycetes</taxon>
        <taxon>Agaricomycetidae</taxon>
        <taxon>Agaricales</taxon>
        <taxon>Marasmiineae</taxon>
        <taxon>Physalacriaceae</taxon>
        <taxon>Cylindrobasidium</taxon>
    </lineage>
</organism>
<dbReference type="Proteomes" id="UP000054007">
    <property type="component" value="Unassembled WGS sequence"/>
</dbReference>
<feature type="non-terminal residue" evidence="2">
    <location>
        <position position="86"/>
    </location>
</feature>
<feature type="non-terminal residue" evidence="2">
    <location>
        <position position="1"/>
    </location>
</feature>
<evidence type="ECO:0000259" key="1">
    <source>
        <dbReference type="Pfam" id="PF17921"/>
    </source>
</evidence>
<dbReference type="STRING" id="1314674.A0A0D7AUR3"/>
<evidence type="ECO:0000313" key="2">
    <source>
        <dbReference type="EMBL" id="KIY61952.1"/>
    </source>
</evidence>
<evidence type="ECO:0000313" key="3">
    <source>
        <dbReference type="Proteomes" id="UP000054007"/>
    </source>
</evidence>
<dbReference type="OrthoDB" id="3249394at2759"/>
<accession>A0A0D7AUR3</accession>
<dbReference type="Gene3D" id="1.10.340.70">
    <property type="match status" value="1"/>
</dbReference>
<dbReference type="Pfam" id="PF17921">
    <property type="entry name" value="Integrase_H2C2"/>
    <property type="match status" value="1"/>
</dbReference>
<protein>
    <recommendedName>
        <fullName evidence="1">Integrase zinc-binding domain-containing protein</fullName>
    </recommendedName>
</protein>
<feature type="domain" description="Integrase zinc-binding" evidence="1">
    <location>
        <begin position="54"/>
        <end position="86"/>
    </location>
</feature>
<dbReference type="AlphaFoldDB" id="A0A0D7AUR3"/>
<dbReference type="InterPro" id="IPR041588">
    <property type="entry name" value="Integrase_H2C2"/>
</dbReference>
<dbReference type="EMBL" id="KN880845">
    <property type="protein sequence ID" value="KIY61952.1"/>
    <property type="molecule type" value="Genomic_DNA"/>
</dbReference>
<sequence>VKKGYDSDPLFGKVMNNPEDYSTRFTVNDGLVWFTNIAGVEVLCLPRGVMDNGKTIRGMVIERAHAIVGHYGPQRTNEYIRRSYWW</sequence>
<gene>
    <name evidence="2" type="ORF">CYLTODRAFT_314422</name>
</gene>
<reference evidence="2 3" key="1">
    <citation type="journal article" date="2015" name="Fungal Genet. Biol.">
        <title>Evolution of novel wood decay mechanisms in Agaricales revealed by the genome sequences of Fistulina hepatica and Cylindrobasidium torrendii.</title>
        <authorList>
            <person name="Floudas D."/>
            <person name="Held B.W."/>
            <person name="Riley R."/>
            <person name="Nagy L.G."/>
            <person name="Koehler G."/>
            <person name="Ransdell A.S."/>
            <person name="Younus H."/>
            <person name="Chow J."/>
            <person name="Chiniquy J."/>
            <person name="Lipzen A."/>
            <person name="Tritt A."/>
            <person name="Sun H."/>
            <person name="Haridas S."/>
            <person name="LaButti K."/>
            <person name="Ohm R.A."/>
            <person name="Kues U."/>
            <person name="Blanchette R.A."/>
            <person name="Grigoriev I.V."/>
            <person name="Minto R.E."/>
            <person name="Hibbett D.S."/>
        </authorList>
    </citation>
    <scope>NUCLEOTIDE SEQUENCE [LARGE SCALE GENOMIC DNA]</scope>
    <source>
        <strain evidence="2 3">FP15055 ss-10</strain>
    </source>
</reference>
<proteinExistence type="predicted"/>